<dbReference type="Gene3D" id="1.25.10.10">
    <property type="entry name" value="Leucine-rich Repeat Variant"/>
    <property type="match status" value="1"/>
</dbReference>
<organism evidence="1 2">
    <name type="scientific">Trichomonas vaginalis (strain ATCC PRA-98 / G3)</name>
    <dbReference type="NCBI Taxonomy" id="412133"/>
    <lineage>
        <taxon>Eukaryota</taxon>
        <taxon>Metamonada</taxon>
        <taxon>Parabasalia</taxon>
        <taxon>Trichomonadida</taxon>
        <taxon>Trichomonadidae</taxon>
        <taxon>Trichomonas</taxon>
    </lineage>
</organism>
<dbReference type="RefSeq" id="XP_001316899.1">
    <property type="nucleotide sequence ID" value="XM_001316864.1"/>
</dbReference>
<dbReference type="OrthoDB" id="10522314at2759"/>
<evidence type="ECO:0000313" key="2">
    <source>
        <dbReference type="Proteomes" id="UP000001542"/>
    </source>
</evidence>
<dbReference type="KEGG" id="tva:4762537"/>
<dbReference type="EMBL" id="DS113468">
    <property type="protein sequence ID" value="EAY04676.1"/>
    <property type="molecule type" value="Genomic_DNA"/>
</dbReference>
<proteinExistence type="predicted"/>
<accession>A2ERM4</accession>
<keyword evidence="2" id="KW-1185">Reference proteome</keyword>
<dbReference type="AlphaFoldDB" id="A2ERM4"/>
<dbReference type="SMR" id="A2ERM4"/>
<sequence length="480" mass="54303">MEGVNLDAIGNPNCPEFIEELEKSPDLLTPKQAHAFFTKLFDDFKQNIPLSVAKFIIKVIMATLDDETILSVFISGGFAVKLPVGIKGLRKPICDFLYSLMLKDINSIDTDVVENMITLIHLEPSKVLTLIAYYSENFEDADDPWPMLDLLFTNSEPFEGPDIAEDYISLLTHLVKNYKIFRRERIKHVWKHVTKMLQSLDLETIRFCYICLTEISKYYEQGTIDPLLIKKHLKSEDLHQVILSFLIMTKTDRSQFANQGLLSGLIKIAAHNINATLVLMELATNPEIAQNLASLNGWILKKLPTVNDTLRLVLVLFKSKASRKILAQSEEFPQFLQLISKTRNSSLLSAICMLVRRLPISQDLITQLSESGFIETFYSSAESSRDETSLHAFLLLTDRLLDGGYVPEYVEACDIVADILKEEGNLLEPASFLAVNLAAYKKCKKRLIELEVDSFFEANAKSGPLKKVARQFLATLQENT</sequence>
<evidence type="ECO:0000313" key="1">
    <source>
        <dbReference type="EMBL" id="EAY04676.1"/>
    </source>
</evidence>
<dbReference type="InParanoid" id="A2ERM4"/>
<dbReference type="SUPFAM" id="SSF48371">
    <property type="entry name" value="ARM repeat"/>
    <property type="match status" value="1"/>
</dbReference>
<protein>
    <submittedName>
        <fullName evidence="1">Uncharacterized protein</fullName>
    </submittedName>
</protein>
<dbReference type="Proteomes" id="UP000001542">
    <property type="component" value="Unassembled WGS sequence"/>
</dbReference>
<name>A2ERM4_TRIV3</name>
<reference evidence="1" key="2">
    <citation type="journal article" date="2007" name="Science">
        <title>Draft genome sequence of the sexually transmitted pathogen Trichomonas vaginalis.</title>
        <authorList>
            <person name="Carlton J.M."/>
            <person name="Hirt R.P."/>
            <person name="Silva J.C."/>
            <person name="Delcher A.L."/>
            <person name="Schatz M."/>
            <person name="Zhao Q."/>
            <person name="Wortman J.R."/>
            <person name="Bidwell S.L."/>
            <person name="Alsmark U.C.M."/>
            <person name="Besteiro S."/>
            <person name="Sicheritz-Ponten T."/>
            <person name="Noel C.J."/>
            <person name="Dacks J.B."/>
            <person name="Foster P.G."/>
            <person name="Simillion C."/>
            <person name="Van de Peer Y."/>
            <person name="Miranda-Saavedra D."/>
            <person name="Barton G.J."/>
            <person name="Westrop G.D."/>
            <person name="Mueller S."/>
            <person name="Dessi D."/>
            <person name="Fiori P.L."/>
            <person name="Ren Q."/>
            <person name="Paulsen I."/>
            <person name="Zhang H."/>
            <person name="Bastida-Corcuera F.D."/>
            <person name="Simoes-Barbosa A."/>
            <person name="Brown M.T."/>
            <person name="Hayes R.D."/>
            <person name="Mukherjee M."/>
            <person name="Okumura C.Y."/>
            <person name="Schneider R."/>
            <person name="Smith A.J."/>
            <person name="Vanacova S."/>
            <person name="Villalvazo M."/>
            <person name="Haas B.J."/>
            <person name="Pertea M."/>
            <person name="Feldblyum T.V."/>
            <person name="Utterback T.R."/>
            <person name="Shu C.L."/>
            <person name="Osoegawa K."/>
            <person name="de Jong P.J."/>
            <person name="Hrdy I."/>
            <person name="Horvathova L."/>
            <person name="Zubacova Z."/>
            <person name="Dolezal P."/>
            <person name="Malik S.B."/>
            <person name="Logsdon J.M. Jr."/>
            <person name="Henze K."/>
            <person name="Gupta A."/>
            <person name="Wang C.C."/>
            <person name="Dunne R.L."/>
            <person name="Upcroft J.A."/>
            <person name="Upcroft P."/>
            <person name="White O."/>
            <person name="Salzberg S.L."/>
            <person name="Tang P."/>
            <person name="Chiu C.-H."/>
            <person name="Lee Y.-S."/>
            <person name="Embley T.M."/>
            <person name="Coombs G.H."/>
            <person name="Mottram J.C."/>
            <person name="Tachezy J."/>
            <person name="Fraser-Liggett C.M."/>
            <person name="Johnson P.J."/>
        </authorList>
    </citation>
    <scope>NUCLEOTIDE SEQUENCE [LARGE SCALE GENOMIC DNA]</scope>
    <source>
        <strain evidence="1">G3</strain>
    </source>
</reference>
<dbReference type="VEuPathDB" id="TrichDB:TVAG_474740"/>
<dbReference type="VEuPathDB" id="TrichDB:TVAGG3_0345100"/>
<dbReference type="InterPro" id="IPR011989">
    <property type="entry name" value="ARM-like"/>
</dbReference>
<gene>
    <name evidence="1" type="ORF">TVAG_474740</name>
</gene>
<reference evidence="1" key="1">
    <citation type="submission" date="2006-10" db="EMBL/GenBank/DDBJ databases">
        <authorList>
            <person name="Amadeo P."/>
            <person name="Zhao Q."/>
            <person name="Wortman J."/>
            <person name="Fraser-Liggett C."/>
            <person name="Carlton J."/>
        </authorList>
    </citation>
    <scope>NUCLEOTIDE SEQUENCE</scope>
    <source>
        <strain evidence="1">G3</strain>
    </source>
</reference>
<dbReference type="InterPro" id="IPR016024">
    <property type="entry name" value="ARM-type_fold"/>
</dbReference>